<reference evidence="1 2" key="1">
    <citation type="submission" date="2018-11" db="EMBL/GenBank/DDBJ databases">
        <authorList>
            <consortium name="Pathogen Informatics"/>
        </authorList>
    </citation>
    <scope>NUCLEOTIDE SEQUENCE [LARGE SCALE GENOMIC DNA]</scope>
    <source>
        <strain>Denwood</strain>
        <strain evidence="2">Zambia</strain>
    </source>
</reference>
<accession>A0A183PPY3</accession>
<evidence type="ECO:0000313" key="2">
    <source>
        <dbReference type="Proteomes" id="UP000269396"/>
    </source>
</evidence>
<proteinExistence type="predicted"/>
<gene>
    <name evidence="1" type="ORF">SMTD_LOCUS16419</name>
</gene>
<organism evidence="1 2">
    <name type="scientific">Schistosoma mattheei</name>
    <dbReference type="NCBI Taxonomy" id="31246"/>
    <lineage>
        <taxon>Eukaryota</taxon>
        <taxon>Metazoa</taxon>
        <taxon>Spiralia</taxon>
        <taxon>Lophotrochozoa</taxon>
        <taxon>Platyhelminthes</taxon>
        <taxon>Trematoda</taxon>
        <taxon>Digenea</taxon>
        <taxon>Strigeidida</taxon>
        <taxon>Schistosomatoidea</taxon>
        <taxon>Schistosomatidae</taxon>
        <taxon>Schistosoma</taxon>
    </lineage>
</organism>
<sequence>MDSNLIVPETQYTDTDVSSSQKDYLFNVHGIVSVTTHGTENKSCIILNAASPNEAHHSAIEVPDESNYRDSFVLRIK</sequence>
<keyword evidence="2" id="KW-1185">Reference proteome</keyword>
<dbReference type="Proteomes" id="UP000269396">
    <property type="component" value="Unassembled WGS sequence"/>
</dbReference>
<dbReference type="AlphaFoldDB" id="A0A183PPY3"/>
<evidence type="ECO:0000313" key="1">
    <source>
        <dbReference type="EMBL" id="VDP71271.1"/>
    </source>
</evidence>
<dbReference type="EMBL" id="UZAL01037157">
    <property type="protein sequence ID" value="VDP71271.1"/>
    <property type="molecule type" value="Genomic_DNA"/>
</dbReference>
<name>A0A183PPY3_9TREM</name>
<protein>
    <submittedName>
        <fullName evidence="1">Uncharacterized protein</fullName>
    </submittedName>
</protein>